<dbReference type="GO" id="GO:0015123">
    <property type="term" value="F:acetate transmembrane transporter activity"/>
    <property type="evidence" value="ECO:0007669"/>
    <property type="project" value="TreeGrafter"/>
</dbReference>
<feature type="transmembrane region" description="Helical" evidence="6">
    <location>
        <begin position="191"/>
        <end position="211"/>
    </location>
</feature>
<protein>
    <recommendedName>
        <fullName evidence="9">Ammonia transport outward protein 2</fullName>
    </recommendedName>
</protein>
<feature type="transmembrane region" description="Helical" evidence="6">
    <location>
        <begin position="75"/>
        <end position="94"/>
    </location>
</feature>
<feature type="transmembrane region" description="Helical" evidence="6">
    <location>
        <begin position="217"/>
        <end position="237"/>
    </location>
</feature>
<feature type="transmembrane region" description="Helical" evidence="6">
    <location>
        <begin position="165"/>
        <end position="184"/>
    </location>
</feature>
<dbReference type="PANTHER" id="PTHR31123:SF1">
    <property type="entry name" value="ACCUMULATION OF DYADS PROTEIN 2-RELATED"/>
    <property type="match status" value="1"/>
</dbReference>
<evidence type="ECO:0000313" key="8">
    <source>
        <dbReference type="Proteomes" id="UP001202479"/>
    </source>
</evidence>
<keyword evidence="4 6" id="KW-1133">Transmembrane helix</keyword>
<comment type="caution">
    <text evidence="7">The sequence shown here is derived from an EMBL/GenBank/DDBJ whole genome shotgun (WGS) entry which is preliminary data.</text>
</comment>
<dbReference type="InterPro" id="IPR000791">
    <property type="entry name" value="Gpr1/Fun34/SatP-like"/>
</dbReference>
<sequence>MMKKTIETVSAYSREGYSEESSIQSVSQDGDYIMLGNLKLCKRDLQAALMDSIVVQQPYTPSVCSKFANPGPMGLCAFGITSLTLCCFHAGIGGVEIPNAVLGLAYFYGGIVQLLAGLWEFFVGNTFGCTALTSFGTFWLSWAAISTPAFGIKEAYAADPEQLRTATALFLTGWAIFSFMLTTLTFKSSIAFTSLFAFLTLTFILLAAHDFTGISEVGVAAGIIGIITSFLALYNAFSGVANKQNSYFGAKVIPLNQN</sequence>
<evidence type="ECO:0000256" key="1">
    <source>
        <dbReference type="ARBA" id="ARBA00004141"/>
    </source>
</evidence>
<dbReference type="AlphaFoldDB" id="A0AAI9WW36"/>
<evidence type="ECO:0000256" key="3">
    <source>
        <dbReference type="ARBA" id="ARBA00022692"/>
    </source>
</evidence>
<feature type="transmembrane region" description="Helical" evidence="6">
    <location>
        <begin position="126"/>
        <end position="145"/>
    </location>
</feature>
<evidence type="ECO:0000256" key="2">
    <source>
        <dbReference type="ARBA" id="ARBA00005587"/>
    </source>
</evidence>
<dbReference type="PANTHER" id="PTHR31123">
    <property type="entry name" value="ACCUMULATION OF DYADS PROTEIN 2-RELATED"/>
    <property type="match status" value="1"/>
</dbReference>
<comment type="similarity">
    <text evidence="2">Belongs to the acetate uptake transporter (AceTr) (TC 2.A.96) family.</text>
</comment>
<dbReference type="RefSeq" id="XP_049178513.1">
    <property type="nucleotide sequence ID" value="XM_049325879.1"/>
</dbReference>
<dbReference type="InterPro" id="IPR051633">
    <property type="entry name" value="AceTr"/>
</dbReference>
<organism evidence="7 8">
    <name type="scientific">Candida oxycetoniae</name>
    <dbReference type="NCBI Taxonomy" id="497107"/>
    <lineage>
        <taxon>Eukaryota</taxon>
        <taxon>Fungi</taxon>
        <taxon>Dikarya</taxon>
        <taxon>Ascomycota</taxon>
        <taxon>Saccharomycotina</taxon>
        <taxon>Pichiomycetes</taxon>
        <taxon>Debaryomycetaceae</taxon>
        <taxon>Candida/Lodderomyces clade</taxon>
        <taxon>Candida</taxon>
    </lineage>
</organism>
<dbReference type="GeneID" id="73382055"/>
<dbReference type="Pfam" id="PF01184">
    <property type="entry name" value="Gpr1_Fun34_YaaH"/>
    <property type="match status" value="1"/>
</dbReference>
<evidence type="ECO:0000256" key="6">
    <source>
        <dbReference type="SAM" id="Phobius"/>
    </source>
</evidence>
<dbReference type="Proteomes" id="UP001202479">
    <property type="component" value="Unassembled WGS sequence"/>
</dbReference>
<name>A0AAI9WW36_9ASCO</name>
<evidence type="ECO:0000313" key="7">
    <source>
        <dbReference type="EMBL" id="KAI3402766.2"/>
    </source>
</evidence>
<evidence type="ECO:0000256" key="4">
    <source>
        <dbReference type="ARBA" id="ARBA00022989"/>
    </source>
</evidence>
<evidence type="ECO:0000256" key="5">
    <source>
        <dbReference type="ARBA" id="ARBA00023136"/>
    </source>
</evidence>
<reference evidence="7" key="1">
    <citation type="journal article" date="2022" name="DNA Res.">
        <title>Genome analysis of five recently described species of the CUG-Ser clade uncovers Candida theae as a new hybrid lineage with pathogenic potential in the Candida parapsilosis species complex.</title>
        <authorList>
            <person name="Mixao V."/>
            <person name="Del Olmo V."/>
            <person name="Hegedusova E."/>
            <person name="Saus E."/>
            <person name="Pryszcz L."/>
            <person name="Cillingova A."/>
            <person name="Nosek J."/>
            <person name="Gabaldon T."/>
        </authorList>
    </citation>
    <scope>NUCLEOTIDE SEQUENCE</scope>
    <source>
        <strain evidence="7">CBS 10844</strain>
    </source>
</reference>
<comment type="subcellular location">
    <subcellularLocation>
        <location evidence="1">Membrane</location>
        <topology evidence="1">Multi-pass membrane protein</topology>
    </subcellularLocation>
</comment>
<evidence type="ECO:0008006" key="9">
    <source>
        <dbReference type="Google" id="ProtNLM"/>
    </source>
</evidence>
<dbReference type="NCBIfam" id="NF038013">
    <property type="entry name" value="AceTr_1"/>
    <property type="match status" value="1"/>
</dbReference>
<keyword evidence="3 6" id="KW-0812">Transmembrane</keyword>
<accession>A0AAI9WW36</accession>
<keyword evidence="8" id="KW-1185">Reference proteome</keyword>
<gene>
    <name evidence="7" type="ORF">KGF56_004440</name>
</gene>
<proteinExistence type="inferred from homology"/>
<dbReference type="GO" id="GO:0005886">
    <property type="term" value="C:plasma membrane"/>
    <property type="evidence" value="ECO:0007669"/>
    <property type="project" value="TreeGrafter"/>
</dbReference>
<dbReference type="EMBL" id="JAHUZD010000141">
    <property type="protein sequence ID" value="KAI3402766.2"/>
    <property type="molecule type" value="Genomic_DNA"/>
</dbReference>
<feature type="transmembrane region" description="Helical" evidence="6">
    <location>
        <begin position="100"/>
        <end position="119"/>
    </location>
</feature>
<keyword evidence="5 6" id="KW-0472">Membrane</keyword>